<feature type="transmembrane region" description="Helical" evidence="1">
    <location>
        <begin position="21"/>
        <end position="40"/>
    </location>
</feature>
<keyword evidence="1" id="KW-0812">Transmembrane</keyword>
<reference evidence="2" key="1">
    <citation type="submission" date="2022-08" db="EMBL/GenBank/DDBJ databases">
        <title>Genome analysis of Corynebacteriales strain.</title>
        <authorList>
            <person name="Lee S.D."/>
        </authorList>
    </citation>
    <scope>NUCLEOTIDE SEQUENCE</scope>
    <source>
        <strain evidence="2">D3-21</strain>
    </source>
</reference>
<proteinExistence type="predicted"/>
<dbReference type="AlphaFoldDB" id="A0A9X4RCH1"/>
<dbReference type="EMBL" id="JANRHA010000001">
    <property type="protein sequence ID" value="MDG3013564.1"/>
    <property type="molecule type" value="Genomic_DNA"/>
</dbReference>
<evidence type="ECO:0000313" key="3">
    <source>
        <dbReference type="Proteomes" id="UP001152755"/>
    </source>
</evidence>
<evidence type="ECO:0000313" key="2">
    <source>
        <dbReference type="EMBL" id="MDG3013564.1"/>
    </source>
</evidence>
<dbReference type="PANTHER" id="PTHR41386">
    <property type="entry name" value="INTEGRAL MEMBRANE PROTEIN-RELATED"/>
    <property type="match status" value="1"/>
</dbReference>
<accession>A0A9X4RCH1</accession>
<sequence length="113" mass="12549">MRSGEQLTFGERAADRAVAAMGSWSFIWGQTAVIVVWMILNTVAWCTHWDPFPWILLNLVFSTQAAYAAPLVLLASRRADQKSSERAELDLDTDREALALLRRIDAKLNGGAS</sequence>
<evidence type="ECO:0000256" key="1">
    <source>
        <dbReference type="SAM" id="Phobius"/>
    </source>
</evidence>
<keyword evidence="1" id="KW-1133">Transmembrane helix</keyword>
<comment type="caution">
    <text evidence="2">The sequence shown here is derived from an EMBL/GenBank/DDBJ whole genome shotgun (WGS) entry which is preliminary data.</text>
</comment>
<keyword evidence="3" id="KW-1185">Reference proteome</keyword>
<keyword evidence="1" id="KW-0472">Membrane</keyword>
<dbReference type="InterPro" id="IPR010406">
    <property type="entry name" value="DUF1003"/>
</dbReference>
<gene>
    <name evidence="2" type="ORF">NVS88_03210</name>
</gene>
<dbReference type="Proteomes" id="UP001152755">
    <property type="component" value="Unassembled WGS sequence"/>
</dbReference>
<dbReference type="PANTHER" id="PTHR41386:SF1">
    <property type="entry name" value="MEMBRANE PROTEIN"/>
    <property type="match status" value="1"/>
</dbReference>
<protein>
    <submittedName>
        <fullName evidence="2">DUF1003 domain-containing protein</fullName>
    </submittedName>
</protein>
<organism evidence="2 3">
    <name type="scientific">Speluncibacter jeojiensis</name>
    <dbReference type="NCBI Taxonomy" id="2710754"/>
    <lineage>
        <taxon>Bacteria</taxon>
        <taxon>Bacillati</taxon>
        <taxon>Actinomycetota</taxon>
        <taxon>Actinomycetes</taxon>
        <taxon>Mycobacteriales</taxon>
        <taxon>Speluncibacteraceae</taxon>
        <taxon>Speluncibacter</taxon>
    </lineage>
</organism>
<dbReference type="Pfam" id="PF06210">
    <property type="entry name" value="DUF1003"/>
    <property type="match status" value="1"/>
</dbReference>
<dbReference type="RefSeq" id="WP_332519148.1">
    <property type="nucleotide sequence ID" value="NZ_JANRHA010000001.1"/>
</dbReference>
<feature type="transmembrane region" description="Helical" evidence="1">
    <location>
        <begin position="52"/>
        <end position="76"/>
    </location>
</feature>
<name>A0A9X4RCH1_9ACTN</name>